<protein>
    <recommendedName>
        <fullName evidence="4">Peptidase M50 domain-containing protein</fullName>
    </recommendedName>
</protein>
<keyword evidence="1" id="KW-1133">Transmembrane helix</keyword>
<sequence>MVRLGNGFVRILQILFIGYAFYSSDALSDAGSLMAPRSWHLPVVIVLLALLVWLATLFHELGHATAARLIGRRLHLIMVWPFWYFPKAERLVFSFRQGPRVDGMVIATPDLWGDWRRGEATYLLGGIYANLLTGLIARAAVATNIFGPLAEAILMSFFVVSMVFAVVNLMPVWFADRRRSDGARLVDKWRVRQERQTEHTGWLSAMQADGISPEDWNADLVGKVEADVAAGRADNQAYGLLYQRYMEFSDFARARALINRRASLPGDAPDWLRVAQSFFIAYLDKNGTEAERLLNGVRSKSRASYFYWRAWAATRVARGDRRGALAAVRRARSFGNRNLVGMYRGEATILDEIERTAQALAADPPKRWIRIRWPGRPERL</sequence>
<organism evidence="2 3">
    <name type="scientific">Hypericibacter terrae</name>
    <dbReference type="NCBI Taxonomy" id="2602015"/>
    <lineage>
        <taxon>Bacteria</taxon>
        <taxon>Pseudomonadati</taxon>
        <taxon>Pseudomonadota</taxon>
        <taxon>Alphaproteobacteria</taxon>
        <taxon>Rhodospirillales</taxon>
        <taxon>Dongiaceae</taxon>
        <taxon>Hypericibacter</taxon>
    </lineage>
</organism>
<keyword evidence="3" id="KW-1185">Reference proteome</keyword>
<feature type="transmembrane region" description="Helical" evidence="1">
    <location>
        <begin position="120"/>
        <end position="141"/>
    </location>
</feature>
<evidence type="ECO:0000313" key="2">
    <source>
        <dbReference type="EMBL" id="QEX18054.1"/>
    </source>
</evidence>
<keyword evidence="1" id="KW-0812">Transmembrane</keyword>
<evidence type="ECO:0000256" key="1">
    <source>
        <dbReference type="SAM" id="Phobius"/>
    </source>
</evidence>
<keyword evidence="1" id="KW-0472">Membrane</keyword>
<evidence type="ECO:0008006" key="4">
    <source>
        <dbReference type="Google" id="ProtNLM"/>
    </source>
</evidence>
<accession>A0A5J6ML02</accession>
<gene>
    <name evidence="2" type="ORF">FRZ44_33580</name>
</gene>
<evidence type="ECO:0000313" key="3">
    <source>
        <dbReference type="Proteomes" id="UP000326202"/>
    </source>
</evidence>
<dbReference type="EMBL" id="CP042906">
    <property type="protein sequence ID" value="QEX18054.1"/>
    <property type="molecule type" value="Genomic_DNA"/>
</dbReference>
<feature type="transmembrane region" description="Helical" evidence="1">
    <location>
        <begin position="7"/>
        <end position="24"/>
    </location>
</feature>
<reference evidence="2 3" key="1">
    <citation type="submission" date="2019-08" db="EMBL/GenBank/DDBJ databases">
        <title>Hyperibacter terrae gen. nov., sp. nov. and Hyperibacter viscosus sp. nov., two new members in the family Rhodospirillaceae isolated from the rhizosphere of Hypericum perforatum.</title>
        <authorList>
            <person name="Noviana Z."/>
        </authorList>
    </citation>
    <scope>NUCLEOTIDE SEQUENCE [LARGE SCALE GENOMIC DNA]</scope>
    <source>
        <strain evidence="2 3">R5913</strain>
    </source>
</reference>
<dbReference type="AlphaFoldDB" id="A0A5J6ML02"/>
<proteinExistence type="predicted"/>
<feature type="transmembrane region" description="Helical" evidence="1">
    <location>
        <begin position="153"/>
        <end position="174"/>
    </location>
</feature>
<feature type="transmembrane region" description="Helical" evidence="1">
    <location>
        <begin position="39"/>
        <end position="58"/>
    </location>
</feature>
<dbReference type="KEGG" id="htq:FRZ44_33580"/>
<dbReference type="RefSeq" id="WP_191908138.1">
    <property type="nucleotide sequence ID" value="NZ_CP042906.1"/>
</dbReference>
<dbReference type="Proteomes" id="UP000326202">
    <property type="component" value="Chromosome"/>
</dbReference>
<name>A0A5J6ML02_9PROT</name>